<evidence type="ECO:0000256" key="3">
    <source>
        <dbReference type="ARBA" id="ARBA00011209"/>
    </source>
</evidence>
<dbReference type="Proteomes" id="UP001142610">
    <property type="component" value="Unassembled WGS sequence"/>
</dbReference>
<organism evidence="14 15">
    <name type="scientific">Parvularcula maris</name>
    <dbReference type="NCBI Taxonomy" id="2965077"/>
    <lineage>
        <taxon>Bacteria</taxon>
        <taxon>Pseudomonadati</taxon>
        <taxon>Pseudomonadota</taxon>
        <taxon>Alphaproteobacteria</taxon>
        <taxon>Parvularculales</taxon>
        <taxon>Parvularculaceae</taxon>
        <taxon>Parvularcula</taxon>
    </lineage>
</organism>
<dbReference type="GO" id="GO:0006426">
    <property type="term" value="P:glycyl-tRNA aminoacylation"/>
    <property type="evidence" value="ECO:0007669"/>
    <property type="project" value="UniProtKB-UniRule"/>
</dbReference>
<dbReference type="PANTHER" id="PTHR30075">
    <property type="entry name" value="GLYCYL-TRNA SYNTHETASE"/>
    <property type="match status" value="1"/>
</dbReference>
<dbReference type="GO" id="GO:0004820">
    <property type="term" value="F:glycine-tRNA ligase activity"/>
    <property type="evidence" value="ECO:0007669"/>
    <property type="project" value="UniProtKB-UniRule"/>
</dbReference>
<dbReference type="NCBIfam" id="TIGR00211">
    <property type="entry name" value="glyS"/>
    <property type="match status" value="1"/>
</dbReference>
<comment type="catalytic activity">
    <reaction evidence="10 11">
        <text>tRNA(Gly) + glycine + ATP = glycyl-tRNA(Gly) + AMP + diphosphate</text>
        <dbReference type="Rhea" id="RHEA:16013"/>
        <dbReference type="Rhea" id="RHEA-COMP:9664"/>
        <dbReference type="Rhea" id="RHEA-COMP:9683"/>
        <dbReference type="ChEBI" id="CHEBI:30616"/>
        <dbReference type="ChEBI" id="CHEBI:33019"/>
        <dbReference type="ChEBI" id="CHEBI:57305"/>
        <dbReference type="ChEBI" id="CHEBI:78442"/>
        <dbReference type="ChEBI" id="CHEBI:78522"/>
        <dbReference type="ChEBI" id="CHEBI:456215"/>
        <dbReference type="EC" id="6.1.1.14"/>
    </reaction>
</comment>
<evidence type="ECO:0000256" key="4">
    <source>
        <dbReference type="ARBA" id="ARBA00022490"/>
    </source>
</evidence>
<reference evidence="14" key="1">
    <citation type="submission" date="2022-07" db="EMBL/GenBank/DDBJ databases">
        <title>Parvularcula maris sp. nov., an algicidal bacterium isolated from seawater.</title>
        <authorList>
            <person name="Li F."/>
        </authorList>
    </citation>
    <scope>NUCLEOTIDE SEQUENCE</scope>
    <source>
        <strain evidence="14">BGMRC 0090</strain>
    </source>
</reference>
<dbReference type="GO" id="GO:0005524">
    <property type="term" value="F:ATP binding"/>
    <property type="evidence" value="ECO:0007669"/>
    <property type="project" value="UniProtKB-UniRule"/>
</dbReference>
<dbReference type="InterPro" id="IPR006194">
    <property type="entry name" value="Gly-tRNA-synth_heterodimer"/>
</dbReference>
<comment type="similarity">
    <text evidence="2 11">Belongs to the class-II aminoacyl-tRNA synthetase family.</text>
</comment>
<dbReference type="Pfam" id="PF02092">
    <property type="entry name" value="tRNA_synt_2f"/>
    <property type="match status" value="1"/>
</dbReference>
<keyword evidence="6 11" id="KW-0547">Nucleotide-binding</keyword>
<keyword evidence="7 11" id="KW-0067">ATP-binding</keyword>
<dbReference type="EC" id="6.1.1.14" evidence="11"/>
<protein>
    <recommendedName>
        <fullName evidence="11">Glycine--tRNA ligase beta subunit</fullName>
        <ecNumber evidence="11">6.1.1.14</ecNumber>
    </recommendedName>
    <alternativeName>
        <fullName evidence="11">Glycyl-tRNA synthetase beta subunit</fullName>
        <shortName evidence="11">GlyRS</shortName>
    </alternativeName>
</protein>
<dbReference type="GO" id="GO:0005829">
    <property type="term" value="C:cytosol"/>
    <property type="evidence" value="ECO:0007669"/>
    <property type="project" value="TreeGrafter"/>
</dbReference>
<evidence type="ECO:0000256" key="11">
    <source>
        <dbReference type="HAMAP-Rule" id="MF_00255"/>
    </source>
</evidence>
<dbReference type="PRINTS" id="PR01045">
    <property type="entry name" value="TRNASYNTHGB"/>
</dbReference>
<dbReference type="GO" id="GO:0004814">
    <property type="term" value="F:arginine-tRNA ligase activity"/>
    <property type="evidence" value="ECO:0007669"/>
    <property type="project" value="InterPro"/>
</dbReference>
<dbReference type="InterPro" id="IPR008909">
    <property type="entry name" value="DALR_anticod-bd"/>
</dbReference>
<dbReference type="AlphaFoldDB" id="A0A9X2RHV8"/>
<dbReference type="PANTHER" id="PTHR30075:SF2">
    <property type="entry name" value="GLYCINE--TRNA LIGASE, CHLOROPLASTIC_MITOCHONDRIAL 2"/>
    <property type="match status" value="1"/>
</dbReference>
<keyword evidence="9 11" id="KW-0030">Aminoacyl-tRNA synthetase</keyword>
<dbReference type="SUPFAM" id="SSF109604">
    <property type="entry name" value="HD-domain/PDEase-like"/>
    <property type="match status" value="1"/>
</dbReference>
<dbReference type="InterPro" id="IPR015944">
    <property type="entry name" value="Gly-tRNA-synth_bsu"/>
</dbReference>
<evidence type="ECO:0000256" key="5">
    <source>
        <dbReference type="ARBA" id="ARBA00022598"/>
    </source>
</evidence>
<evidence type="ECO:0000256" key="12">
    <source>
        <dbReference type="SAM" id="MobiDB-lite"/>
    </source>
</evidence>
<keyword evidence="15" id="KW-1185">Reference proteome</keyword>
<evidence type="ECO:0000256" key="10">
    <source>
        <dbReference type="ARBA" id="ARBA00047937"/>
    </source>
</evidence>
<evidence type="ECO:0000259" key="13">
    <source>
        <dbReference type="Pfam" id="PF05746"/>
    </source>
</evidence>
<name>A0A9X2RHV8_9PROT</name>
<accession>A0A9X2RHV8</accession>
<feature type="domain" description="DALR anticodon binding" evidence="13">
    <location>
        <begin position="652"/>
        <end position="755"/>
    </location>
</feature>
<keyword evidence="8 11" id="KW-0648">Protein biosynthesis</keyword>
<keyword evidence="4 11" id="KW-0963">Cytoplasm</keyword>
<dbReference type="GO" id="GO:0006420">
    <property type="term" value="P:arginyl-tRNA aminoacylation"/>
    <property type="evidence" value="ECO:0007669"/>
    <property type="project" value="InterPro"/>
</dbReference>
<evidence type="ECO:0000256" key="7">
    <source>
        <dbReference type="ARBA" id="ARBA00022840"/>
    </source>
</evidence>
<evidence type="ECO:0000313" key="14">
    <source>
        <dbReference type="EMBL" id="MCQ8185294.1"/>
    </source>
</evidence>
<comment type="subcellular location">
    <subcellularLocation>
        <location evidence="1 11">Cytoplasm</location>
    </subcellularLocation>
</comment>
<feature type="region of interest" description="Disordered" evidence="12">
    <location>
        <begin position="57"/>
        <end position="77"/>
    </location>
</feature>
<keyword evidence="5 11" id="KW-0436">Ligase</keyword>
<comment type="subunit">
    <text evidence="3 11">Tetramer of two alpha and two beta subunits.</text>
</comment>
<dbReference type="HAMAP" id="MF_00255">
    <property type="entry name" value="Gly_tRNA_synth_beta"/>
    <property type="match status" value="1"/>
</dbReference>
<evidence type="ECO:0000256" key="6">
    <source>
        <dbReference type="ARBA" id="ARBA00022741"/>
    </source>
</evidence>
<sequence length="764" mass="84341">MADFLLELFCEEIPARLQAKAAGDLERLLVGKLEEAGLKGGSAESFYGPRRLTLSITGLPEASPDSREERKGPKVGAPEKAVQGFLRGAGLTDISQAEVLETKKGEVYVAIIETKGRPAGEVIAEALADVVQNFPWPKSQRWGSGDLRWVRPLRRVLLTLDGEVVPFAIENEGQGVKASDETETHRVLGSGVVSARDLASYEKALTVGHVILRAEERRRRIEEGAAKLCADEGLELVEDEGLLREVTGLSEWPTAYMGRFDEAFLQLPDEVITAAMRGHQKYFSVRDPKTGRLAPSFVCVADIEGDERMMRGYERVLTARLSDALFLYRNDLSKRLESHAEKLSGVTFFEGLGTIADKVERVAALARELAPACGADPDEAERAARLAKADLASEMVYEFPELQGLMGRYYALEQGESEAVADAIRDHYKPQGQSDDLPTNKIGVAVSLADKLDTLAAFWSIDQKPTGSRDPFALRRAALAVIRMILAFEIRRSTNDMLLRASSKAKLIQFEHLKRTVRRRNEKAQYAAERERLGSSATRDEVLASFLRTQANLAVSALEMTEDEAEQQFTDEQLRLREEAVSEAVEQAIPIATDLLTFFHDRLTVYFRDQGFRHDRVAAALEEGADDFVLVEKKLRALSDFLDTPEGADLSAAYKRAANILKAEEKKTGLPDADPDPSLFEQEEERALHAALETAETKAQSAIAEEDFASAMAALSAVRGPLDAFFEAVTVNAEDEGLRANRLAQLLRLKTTVQKVADFDRLEG</sequence>
<evidence type="ECO:0000313" key="15">
    <source>
        <dbReference type="Proteomes" id="UP001142610"/>
    </source>
</evidence>
<evidence type="ECO:0000256" key="9">
    <source>
        <dbReference type="ARBA" id="ARBA00023146"/>
    </source>
</evidence>
<dbReference type="PROSITE" id="PS50861">
    <property type="entry name" value="AA_TRNA_LIGASE_II_GLYAB"/>
    <property type="match status" value="1"/>
</dbReference>
<dbReference type="Pfam" id="PF05746">
    <property type="entry name" value="DALR_1"/>
    <property type="match status" value="1"/>
</dbReference>
<evidence type="ECO:0000256" key="2">
    <source>
        <dbReference type="ARBA" id="ARBA00008226"/>
    </source>
</evidence>
<comment type="caution">
    <text evidence="14">The sequence shown here is derived from an EMBL/GenBank/DDBJ whole genome shotgun (WGS) entry which is preliminary data.</text>
</comment>
<dbReference type="RefSeq" id="WP_256619165.1">
    <property type="nucleotide sequence ID" value="NZ_JANIBC010000004.1"/>
</dbReference>
<evidence type="ECO:0000256" key="8">
    <source>
        <dbReference type="ARBA" id="ARBA00022917"/>
    </source>
</evidence>
<proteinExistence type="inferred from homology"/>
<dbReference type="EMBL" id="JANIBC010000004">
    <property type="protein sequence ID" value="MCQ8185294.1"/>
    <property type="molecule type" value="Genomic_DNA"/>
</dbReference>
<gene>
    <name evidence="11 14" type="primary">glyS</name>
    <name evidence="14" type="ORF">NOG11_07805</name>
</gene>
<evidence type="ECO:0000256" key="1">
    <source>
        <dbReference type="ARBA" id="ARBA00004496"/>
    </source>
</evidence>